<evidence type="ECO:0000313" key="1">
    <source>
        <dbReference type="EMBL" id="GAA4658389.1"/>
    </source>
</evidence>
<proteinExistence type="predicted"/>
<evidence type="ECO:0000313" key="2">
    <source>
        <dbReference type="Proteomes" id="UP001500192"/>
    </source>
</evidence>
<accession>A0ABP8VAY9</accession>
<name>A0ABP8VAY9_9PSEU</name>
<gene>
    <name evidence="1" type="ORF">GCM10023214_57290</name>
</gene>
<dbReference type="EMBL" id="BAABIB010000111">
    <property type="protein sequence ID" value="GAA4658389.1"/>
    <property type="molecule type" value="Genomic_DNA"/>
</dbReference>
<sequence>MGAELMSWTDFHRRREVADAVLRRAARDPRGPLPFAQVPGARELFGTEEQLVLSLQYRWSQVLGGHLRTEFESEPEDHVDAVTRAWHEATRRNRTLRAVLDVATERHPALRRVQEAEQRMLAVAAGLAEPGEPVEELTKVGAAFTALLRHGPELPAPRRNPLGQLLRMLAPTA</sequence>
<organism evidence="1 2">
    <name type="scientific">Amycolatopsis dongchuanensis</name>
    <dbReference type="NCBI Taxonomy" id="1070866"/>
    <lineage>
        <taxon>Bacteria</taxon>
        <taxon>Bacillati</taxon>
        <taxon>Actinomycetota</taxon>
        <taxon>Actinomycetes</taxon>
        <taxon>Pseudonocardiales</taxon>
        <taxon>Pseudonocardiaceae</taxon>
        <taxon>Amycolatopsis</taxon>
    </lineage>
</organism>
<comment type="caution">
    <text evidence="1">The sequence shown here is derived from an EMBL/GenBank/DDBJ whole genome shotgun (WGS) entry which is preliminary data.</text>
</comment>
<reference evidence="2" key="1">
    <citation type="journal article" date="2019" name="Int. J. Syst. Evol. Microbiol.">
        <title>The Global Catalogue of Microorganisms (GCM) 10K type strain sequencing project: providing services to taxonomists for standard genome sequencing and annotation.</title>
        <authorList>
            <consortium name="The Broad Institute Genomics Platform"/>
            <consortium name="The Broad Institute Genome Sequencing Center for Infectious Disease"/>
            <person name="Wu L."/>
            <person name="Ma J."/>
        </authorList>
    </citation>
    <scope>NUCLEOTIDE SEQUENCE [LARGE SCALE GENOMIC DNA]</scope>
    <source>
        <strain evidence="2">JCM 18054</strain>
    </source>
</reference>
<evidence type="ECO:0008006" key="3">
    <source>
        <dbReference type="Google" id="ProtNLM"/>
    </source>
</evidence>
<dbReference type="Proteomes" id="UP001500192">
    <property type="component" value="Unassembled WGS sequence"/>
</dbReference>
<keyword evidence="2" id="KW-1185">Reference proteome</keyword>
<protein>
    <recommendedName>
        <fullName evidence="3">TetR family transcriptional regulator</fullName>
    </recommendedName>
</protein>